<dbReference type="EMBL" id="CP017248">
    <property type="protein sequence ID" value="AOR35637.1"/>
    <property type="molecule type" value="Genomic_DNA"/>
</dbReference>
<evidence type="ECO:0000256" key="7">
    <source>
        <dbReference type="ARBA" id="ARBA00023291"/>
    </source>
</evidence>
<keyword evidence="6 8" id="KW-0411">Iron-sulfur</keyword>
<keyword evidence="4 8" id="KW-0249">Electron transport</keyword>
<evidence type="ECO:0000256" key="3">
    <source>
        <dbReference type="ARBA" id="ARBA00022723"/>
    </source>
</evidence>
<evidence type="ECO:0000313" key="10">
    <source>
        <dbReference type="EMBL" id="AOR35637.1"/>
    </source>
</evidence>
<keyword evidence="2 8" id="KW-0813">Transport</keyword>
<evidence type="ECO:0000256" key="2">
    <source>
        <dbReference type="ARBA" id="ARBA00022448"/>
    </source>
</evidence>
<accession>A0A1D7YJ66</accession>
<dbReference type="SUPFAM" id="SSF54862">
    <property type="entry name" value="4Fe-4S ferredoxins"/>
    <property type="match status" value="1"/>
</dbReference>
<dbReference type="InterPro" id="IPR051269">
    <property type="entry name" value="Fe-S_cluster_ET"/>
</dbReference>
<evidence type="ECO:0000256" key="1">
    <source>
        <dbReference type="ARBA" id="ARBA00001927"/>
    </source>
</evidence>
<dbReference type="GO" id="GO:0051538">
    <property type="term" value="F:3 iron, 4 sulfur cluster binding"/>
    <property type="evidence" value="ECO:0007669"/>
    <property type="project" value="UniProtKB-KW"/>
</dbReference>
<dbReference type="Pfam" id="PF13370">
    <property type="entry name" value="Fer4_13"/>
    <property type="match status" value="1"/>
</dbReference>
<gene>
    <name evidence="10" type="ORF">BFF78_35280</name>
</gene>
<sequence>MRLVVDLNKCQGYAQCAFLAPDVFAMHGEESLIYNPHAPEEQRERLARAVAACPVQAITADGLDSTGERHTGSAQGASDAR</sequence>
<proteinExistence type="predicted"/>
<feature type="compositionally biased region" description="Polar residues" evidence="9">
    <location>
        <begin position="72"/>
        <end position="81"/>
    </location>
</feature>
<dbReference type="GO" id="GO:0009055">
    <property type="term" value="F:electron transfer activity"/>
    <property type="evidence" value="ECO:0007669"/>
    <property type="project" value="UniProtKB-UniRule"/>
</dbReference>
<dbReference type="RefSeq" id="WP_069782160.1">
    <property type="nucleotide sequence ID" value="NZ_CP017248.1"/>
</dbReference>
<dbReference type="Gene3D" id="3.30.70.20">
    <property type="match status" value="1"/>
</dbReference>
<dbReference type="PANTHER" id="PTHR36923">
    <property type="entry name" value="FERREDOXIN"/>
    <property type="match status" value="1"/>
</dbReference>
<evidence type="ECO:0000256" key="4">
    <source>
        <dbReference type="ARBA" id="ARBA00022982"/>
    </source>
</evidence>
<comment type="function">
    <text evidence="8">Ferredoxins are iron-sulfur proteins that transfer electrons in a wide variety of metabolic reactions.</text>
</comment>
<evidence type="ECO:0000256" key="9">
    <source>
        <dbReference type="SAM" id="MobiDB-lite"/>
    </source>
</evidence>
<organism evidence="10 11">
    <name type="scientific">Streptomyces fodineus</name>
    <dbReference type="NCBI Taxonomy" id="1904616"/>
    <lineage>
        <taxon>Bacteria</taxon>
        <taxon>Bacillati</taxon>
        <taxon>Actinomycetota</taxon>
        <taxon>Actinomycetes</taxon>
        <taxon>Kitasatosporales</taxon>
        <taxon>Streptomycetaceae</taxon>
        <taxon>Streptomyces</taxon>
    </lineage>
</organism>
<dbReference type="PRINTS" id="PR00352">
    <property type="entry name" value="3FE4SFRDOXIN"/>
</dbReference>
<name>A0A1D7YJ66_9ACTN</name>
<keyword evidence="3 8" id="KW-0479">Metal-binding</keyword>
<keyword evidence="5 8" id="KW-0408">Iron</keyword>
<keyword evidence="11" id="KW-1185">Reference proteome</keyword>
<dbReference type="KEGG" id="spun:BFF78_35280"/>
<dbReference type="GO" id="GO:0005506">
    <property type="term" value="F:iron ion binding"/>
    <property type="evidence" value="ECO:0007669"/>
    <property type="project" value="UniProtKB-UniRule"/>
</dbReference>
<reference evidence="11" key="1">
    <citation type="submission" date="2016-09" db="EMBL/GenBank/DDBJ databases">
        <title>Streptomyces puniciscabiei strain:TW1S1 Genome sequencing and assembly.</title>
        <authorList>
            <person name="Kim M.-K."/>
            <person name="Kim S.B."/>
        </authorList>
    </citation>
    <scope>NUCLEOTIDE SEQUENCE [LARGE SCALE GENOMIC DNA]</scope>
    <source>
        <strain evidence="11">TW1S1</strain>
    </source>
</reference>
<comment type="cofactor">
    <cofactor evidence="1">
        <name>[3Fe-4S] cluster</name>
        <dbReference type="ChEBI" id="CHEBI:21137"/>
    </cofactor>
</comment>
<keyword evidence="7" id="KW-0003">3Fe-4S</keyword>
<evidence type="ECO:0000256" key="5">
    <source>
        <dbReference type="ARBA" id="ARBA00023004"/>
    </source>
</evidence>
<dbReference type="InterPro" id="IPR001080">
    <property type="entry name" value="3Fe4S_ferredoxin"/>
</dbReference>
<evidence type="ECO:0000256" key="8">
    <source>
        <dbReference type="RuleBase" id="RU368020"/>
    </source>
</evidence>
<protein>
    <recommendedName>
        <fullName evidence="8">Ferredoxin</fullName>
    </recommendedName>
</protein>
<dbReference type="AlphaFoldDB" id="A0A1D7YJ66"/>
<evidence type="ECO:0000256" key="6">
    <source>
        <dbReference type="ARBA" id="ARBA00023014"/>
    </source>
</evidence>
<feature type="region of interest" description="Disordered" evidence="9">
    <location>
        <begin position="61"/>
        <end position="81"/>
    </location>
</feature>
<evidence type="ECO:0000313" key="11">
    <source>
        <dbReference type="Proteomes" id="UP000094960"/>
    </source>
</evidence>
<dbReference type="PANTHER" id="PTHR36923:SF3">
    <property type="entry name" value="FERREDOXIN"/>
    <property type="match status" value="1"/>
</dbReference>
<dbReference type="Proteomes" id="UP000094960">
    <property type="component" value="Chromosome"/>
</dbReference>